<keyword evidence="3" id="KW-1185">Reference proteome</keyword>
<dbReference type="AlphaFoldDB" id="A0A6G0T8B7"/>
<evidence type="ECO:0000313" key="3">
    <source>
        <dbReference type="Proteomes" id="UP000475862"/>
    </source>
</evidence>
<accession>A0A6G0T8B7</accession>
<evidence type="ECO:0000313" key="2">
    <source>
        <dbReference type="EMBL" id="KAE9527674.1"/>
    </source>
</evidence>
<dbReference type="Proteomes" id="UP000475862">
    <property type="component" value="Unassembled WGS sequence"/>
</dbReference>
<name>A0A6G0T8B7_APHGL</name>
<keyword evidence="1" id="KW-0472">Membrane</keyword>
<comment type="caution">
    <text evidence="2">The sequence shown here is derived from an EMBL/GenBank/DDBJ whole genome shotgun (WGS) entry which is preliminary data.</text>
</comment>
<keyword evidence="1" id="KW-1133">Transmembrane helix</keyword>
<feature type="transmembrane region" description="Helical" evidence="1">
    <location>
        <begin position="102"/>
        <end position="121"/>
    </location>
</feature>
<dbReference type="EMBL" id="VYZN01000051">
    <property type="protein sequence ID" value="KAE9527674.1"/>
    <property type="molecule type" value="Genomic_DNA"/>
</dbReference>
<protein>
    <submittedName>
        <fullName evidence="2">Uncharacterized protein</fullName>
    </submittedName>
</protein>
<evidence type="ECO:0000256" key="1">
    <source>
        <dbReference type="SAM" id="Phobius"/>
    </source>
</evidence>
<organism evidence="2 3">
    <name type="scientific">Aphis glycines</name>
    <name type="common">Soybean aphid</name>
    <dbReference type="NCBI Taxonomy" id="307491"/>
    <lineage>
        <taxon>Eukaryota</taxon>
        <taxon>Metazoa</taxon>
        <taxon>Ecdysozoa</taxon>
        <taxon>Arthropoda</taxon>
        <taxon>Hexapoda</taxon>
        <taxon>Insecta</taxon>
        <taxon>Pterygota</taxon>
        <taxon>Neoptera</taxon>
        <taxon>Paraneoptera</taxon>
        <taxon>Hemiptera</taxon>
        <taxon>Sternorrhyncha</taxon>
        <taxon>Aphidomorpha</taxon>
        <taxon>Aphidoidea</taxon>
        <taxon>Aphididae</taxon>
        <taxon>Aphidini</taxon>
        <taxon>Aphis</taxon>
        <taxon>Aphis</taxon>
    </lineage>
</organism>
<gene>
    <name evidence="2" type="ORF">AGLY_012747</name>
</gene>
<proteinExistence type="predicted"/>
<reference evidence="2 3" key="1">
    <citation type="submission" date="2019-08" db="EMBL/GenBank/DDBJ databases">
        <title>The genome of the soybean aphid Biotype 1, its phylome, world population structure and adaptation to the North American continent.</title>
        <authorList>
            <person name="Giordano R."/>
            <person name="Donthu R.K."/>
            <person name="Hernandez A.G."/>
            <person name="Wright C.L."/>
            <person name="Zimin A.V."/>
        </authorList>
    </citation>
    <scope>NUCLEOTIDE SEQUENCE [LARGE SCALE GENOMIC DNA]</scope>
    <source>
        <tissue evidence="2">Whole aphids</tissue>
    </source>
</reference>
<keyword evidence="1" id="KW-0812">Transmembrane</keyword>
<sequence>MSGRDGIITFTISNATVRCSRVRYLIYLPYSTKHRRADGKYQIPMPKHLLRFCIWKEGPSIIIYECSILKIKKKPPHHTYRNIIAAGAVNKPPSKKNAPGNVFNFCAFLIYYKYICILIYAPYKGPITTMTTTNKEIILNLLLCCPSLNDVDFGGSLLSKLFSDFISLINITPYEILWCRHRKILVHETIRRTTRYRLERLPSRKHSLSRFLVYGILPESQQKYTIILETIFNFRCQTYRRHVAYIAEYRHDHCHPPTGHSWRQTLHQSDYFHGQLTSSPTLVSNSPTMGINMHGLRLWFRSLHEPMNIINTIGMLLCTIVFHMIMPVTSSWTMTSSLASGSPAPNTYCSPALNSLGTPSAGSSFACTAPSER</sequence>